<dbReference type="InterPro" id="IPR012373">
    <property type="entry name" value="Ferrdict_sens_TM"/>
</dbReference>
<dbReference type="Pfam" id="PF16344">
    <property type="entry name" value="FecR_C"/>
    <property type="match status" value="1"/>
</dbReference>
<dbReference type="Gene3D" id="2.60.120.1440">
    <property type="match status" value="1"/>
</dbReference>
<feature type="domain" description="FecR protein" evidence="2">
    <location>
        <begin position="117"/>
        <end position="211"/>
    </location>
</feature>
<keyword evidence="1" id="KW-0812">Transmembrane</keyword>
<organism evidence="4 5">
    <name type="scientific">Mucilaginibacter jinjuensis</name>
    <dbReference type="NCBI Taxonomy" id="1176721"/>
    <lineage>
        <taxon>Bacteria</taxon>
        <taxon>Pseudomonadati</taxon>
        <taxon>Bacteroidota</taxon>
        <taxon>Sphingobacteriia</taxon>
        <taxon>Sphingobacteriales</taxon>
        <taxon>Sphingobacteriaceae</taxon>
        <taxon>Mucilaginibacter</taxon>
    </lineage>
</organism>
<dbReference type="Proteomes" id="UP001216139">
    <property type="component" value="Chromosome"/>
</dbReference>
<keyword evidence="5" id="KW-1185">Reference proteome</keyword>
<evidence type="ECO:0000313" key="4">
    <source>
        <dbReference type="EMBL" id="WCT11094.1"/>
    </source>
</evidence>
<feature type="domain" description="Protein FecR C-terminal" evidence="3">
    <location>
        <begin position="260"/>
        <end position="326"/>
    </location>
</feature>
<reference evidence="4 5" key="1">
    <citation type="submission" date="2023-02" db="EMBL/GenBank/DDBJ databases">
        <title>Genome sequence of Mucilaginibacter jinjuensis strain KACC 16571.</title>
        <authorList>
            <person name="Kim S."/>
            <person name="Heo J."/>
            <person name="Kwon S.-W."/>
        </authorList>
    </citation>
    <scope>NUCLEOTIDE SEQUENCE [LARGE SCALE GENOMIC DNA]</scope>
    <source>
        <strain evidence="4 5">KACC 16571</strain>
    </source>
</reference>
<protein>
    <submittedName>
        <fullName evidence="4">FecR family protein</fullName>
    </submittedName>
</protein>
<dbReference type="PANTHER" id="PTHR30273">
    <property type="entry name" value="PERIPLASMIC SIGNAL SENSOR AND SIGMA FACTOR ACTIVATOR FECR-RELATED"/>
    <property type="match status" value="1"/>
</dbReference>
<keyword evidence="1" id="KW-1133">Transmembrane helix</keyword>
<feature type="transmembrane region" description="Helical" evidence="1">
    <location>
        <begin position="83"/>
        <end position="102"/>
    </location>
</feature>
<proteinExistence type="predicted"/>
<keyword evidence="1" id="KW-0472">Membrane</keyword>
<evidence type="ECO:0000256" key="1">
    <source>
        <dbReference type="SAM" id="Phobius"/>
    </source>
</evidence>
<dbReference type="PANTHER" id="PTHR30273:SF2">
    <property type="entry name" value="PROTEIN FECR"/>
    <property type="match status" value="1"/>
</dbReference>
<name>A0ABY7T478_9SPHI</name>
<sequence length="329" mass="37178">MGVNELKLLAKRYLNGTATTEEKERLNRWYEAIHTGGIEEIDSTGDETEAQVKQRIFENIQKRMNAGEADTMVAAPKHNVKQLWLKVASVAAVLAIVCYAVWPAVKVTVSERDKKVINVPTNRVLHIMLPDSSKVWLNAGAEFKYPKSFNGKTRVVELVKGRAFFDIKHQSKHPFIVKTPNMNITVLGTSFDVNTDEKACMTSVSVVTGKVGITMANNKIKRAPIMLLPQQQAVLCYASNQLVTQPIREPSVNAWCKNNFVFEQEKLDNVFKALEKEYNTKITVENKKLLDERISIKLGNQHLDTIMEILSFTKHFKYQIANDSTVVVK</sequence>
<evidence type="ECO:0000259" key="2">
    <source>
        <dbReference type="Pfam" id="PF04773"/>
    </source>
</evidence>
<dbReference type="EMBL" id="CP117167">
    <property type="protein sequence ID" value="WCT11094.1"/>
    <property type="molecule type" value="Genomic_DNA"/>
</dbReference>
<dbReference type="Gene3D" id="3.55.50.30">
    <property type="match status" value="1"/>
</dbReference>
<evidence type="ECO:0000259" key="3">
    <source>
        <dbReference type="Pfam" id="PF16344"/>
    </source>
</evidence>
<gene>
    <name evidence="4" type="ORF">PQO05_20350</name>
</gene>
<dbReference type="InterPro" id="IPR032508">
    <property type="entry name" value="FecR_C"/>
</dbReference>
<dbReference type="InterPro" id="IPR006860">
    <property type="entry name" value="FecR"/>
</dbReference>
<dbReference type="Pfam" id="PF04773">
    <property type="entry name" value="FecR"/>
    <property type="match status" value="1"/>
</dbReference>
<dbReference type="RefSeq" id="WP_273629284.1">
    <property type="nucleotide sequence ID" value="NZ_CP117167.1"/>
</dbReference>
<evidence type="ECO:0000313" key="5">
    <source>
        <dbReference type="Proteomes" id="UP001216139"/>
    </source>
</evidence>
<accession>A0ABY7T478</accession>
<dbReference type="PIRSF" id="PIRSF018266">
    <property type="entry name" value="FecR"/>
    <property type="match status" value="1"/>
</dbReference>